<dbReference type="InterPro" id="IPR036890">
    <property type="entry name" value="HATPase_C_sf"/>
</dbReference>
<dbReference type="AlphaFoldDB" id="A0A411ZXF5"/>
<evidence type="ECO:0000259" key="20">
    <source>
        <dbReference type="PROSITE" id="PS50110"/>
    </source>
</evidence>
<dbReference type="CDD" id="cd16922">
    <property type="entry name" value="HATPase_EvgS-ArcB-TorS-like"/>
    <property type="match status" value="1"/>
</dbReference>
<dbReference type="PANTHER" id="PTHR45339:SF1">
    <property type="entry name" value="HYBRID SIGNAL TRANSDUCTION HISTIDINE KINASE J"/>
    <property type="match status" value="1"/>
</dbReference>
<keyword evidence="12" id="KW-0902">Two-component regulatory system</keyword>
<dbReference type="Pfam" id="PF00072">
    <property type="entry name" value="Response_reg"/>
    <property type="match status" value="1"/>
</dbReference>
<keyword evidence="11 18" id="KW-1133">Transmembrane helix</keyword>
<dbReference type="SUPFAM" id="SSF47384">
    <property type="entry name" value="Homodimeric domain of signal transducing histidine kinase"/>
    <property type="match status" value="1"/>
</dbReference>
<dbReference type="SUPFAM" id="SSF52172">
    <property type="entry name" value="CheY-like"/>
    <property type="match status" value="1"/>
</dbReference>
<dbReference type="CDD" id="cd00082">
    <property type="entry name" value="HisKA"/>
    <property type="match status" value="1"/>
</dbReference>
<evidence type="ECO:0000256" key="16">
    <source>
        <dbReference type="PROSITE-ProRule" id="PRU00169"/>
    </source>
</evidence>
<dbReference type="Proteomes" id="UP000284662">
    <property type="component" value="Unassembled WGS sequence"/>
</dbReference>
<dbReference type="Pfam" id="PF02518">
    <property type="entry name" value="HATPase_c"/>
    <property type="match status" value="1"/>
</dbReference>
<evidence type="ECO:0000256" key="17">
    <source>
        <dbReference type="SAM" id="Coils"/>
    </source>
</evidence>
<comment type="caution">
    <text evidence="22">The sequence shown here is derived from an EMBL/GenBank/DDBJ whole genome shotgun (WGS) entry which is preliminary data.</text>
</comment>
<evidence type="ECO:0000256" key="12">
    <source>
        <dbReference type="ARBA" id="ARBA00023012"/>
    </source>
</evidence>
<dbReference type="RefSeq" id="WP_117976207.1">
    <property type="nucleotide sequence ID" value="NZ_QRST01000003.1"/>
</dbReference>
<dbReference type="InterPro" id="IPR003594">
    <property type="entry name" value="HATPase_dom"/>
</dbReference>
<sequence>MNDKYILSQKSLNQLMIGIFIIITLMLMTSIYVMNININAEQNAEQHRMIFKNLGITLANTSDYLTDEARKYATTQNDIHMENYWREIEYTKTRDNVINELESQPSTLKEQQLLANAKQCSDNLVETEKLSMRLIQEYKGVPVSEMPEPIAMVKLSPEDTQLSREEKLKKAIYILFDEHYDKSKYNIMQPIADFQEQMNTRLDKELYHAQHNLQNAFILQVSIAIVIIASIYGLIYLQATKLTKPIKHYINNLQDKSLKRKIYIKPEGTLELHLLATAFNNLYDIFICELERRKKAEYNMKKAKEAAEKANNIKSQFLANMSHEIRTPLNTILGYHYLLKNNISQNSTLEQKYINNIGLAAQNLLELVNSILDFSKIESGHMNLEHISFDFHKLISDICMMIKIQCDNKQLKFHEKISPDIPKYILGDPLRLKQVLLNLLTNAIKFTSNGYVYLLIQEEYHNNIKYIKFAVQDTGIGIDKTTQAKLFNAFTQADTSTSRQYGGTGLGLAISQKLVNLMGGNINIHSEISKGSCFYFSLKEEISPQLNLKEKNLQPINLLKSIKFNNQNILIVEDSAINREMSKTILDKMSLTVYTASNGKEALTFAKTQNFSLILLDIRMPLMDGYETTKQLRKIPNYKNVPIIALSADVTKETKIKIKQFNINDFLEKPLNIPNLVTLLKKYLDNKTEKTLIATKSIISNTNKSNSILNNEQALSYINNDHSLYLKLIKLFIEHHKKDITILSNILKEKSYHQKLYHIVHTLKGDSANIGASNLYLASIDILNLLSIDNNTQTINHELTNYILILRKSFDECNNYLIKNQIDVSNEKQSNNSPKDMKCLKELYTLVNNGDFDSKQYCIDNQHELIRVLNIKEYHIIQESLMLYDFPKAIEVLKNKIGSDFYV</sequence>
<dbReference type="InterPro" id="IPR003661">
    <property type="entry name" value="HisK_dim/P_dom"/>
</dbReference>
<evidence type="ECO:0000256" key="1">
    <source>
        <dbReference type="ARBA" id="ARBA00000085"/>
    </source>
</evidence>
<dbReference type="InterPro" id="IPR008207">
    <property type="entry name" value="Sig_transdc_His_kin_Hpt_dom"/>
</dbReference>
<dbReference type="EC" id="2.7.13.3" evidence="4"/>
<evidence type="ECO:0000259" key="19">
    <source>
        <dbReference type="PROSITE" id="PS50109"/>
    </source>
</evidence>
<dbReference type="InterPro" id="IPR005467">
    <property type="entry name" value="His_kinase_dom"/>
</dbReference>
<comment type="subcellular location">
    <subcellularLocation>
        <location evidence="2">Cell membrane</location>
        <topology evidence="2">Multi-pass membrane protein</topology>
    </subcellularLocation>
</comment>
<dbReference type="SMART" id="SM00448">
    <property type="entry name" value="REC"/>
    <property type="match status" value="1"/>
</dbReference>
<feature type="domain" description="Histidine kinase" evidence="19">
    <location>
        <begin position="320"/>
        <end position="542"/>
    </location>
</feature>
<evidence type="ECO:0000256" key="3">
    <source>
        <dbReference type="ARBA" id="ARBA00006402"/>
    </source>
</evidence>
<feature type="transmembrane region" description="Helical" evidence="18">
    <location>
        <begin position="12"/>
        <end position="34"/>
    </location>
</feature>
<dbReference type="SUPFAM" id="SSF55874">
    <property type="entry name" value="ATPase domain of HSP90 chaperone/DNA topoisomerase II/histidine kinase"/>
    <property type="match status" value="1"/>
</dbReference>
<dbReference type="Gene3D" id="1.20.120.160">
    <property type="entry name" value="HPT domain"/>
    <property type="match status" value="1"/>
</dbReference>
<evidence type="ECO:0000256" key="13">
    <source>
        <dbReference type="ARBA" id="ARBA00023136"/>
    </source>
</evidence>
<keyword evidence="10" id="KW-0067">ATP-binding</keyword>
<comment type="similarity">
    <text evidence="3">In the N-terminal section; belongs to the phytochrome family.</text>
</comment>
<evidence type="ECO:0000256" key="7">
    <source>
        <dbReference type="ARBA" id="ARBA00022692"/>
    </source>
</evidence>
<dbReference type="InterPro" id="IPR001789">
    <property type="entry name" value="Sig_transdc_resp-reg_receiver"/>
</dbReference>
<feature type="transmembrane region" description="Helical" evidence="18">
    <location>
        <begin position="217"/>
        <end position="237"/>
    </location>
</feature>
<comment type="catalytic activity">
    <reaction evidence="1">
        <text>ATP + protein L-histidine = ADP + protein N-phospho-L-histidine.</text>
        <dbReference type="EC" id="2.7.13.3"/>
    </reaction>
</comment>
<dbReference type="PROSITE" id="PS50894">
    <property type="entry name" value="HPT"/>
    <property type="match status" value="1"/>
</dbReference>
<keyword evidence="9" id="KW-0418">Kinase</keyword>
<evidence type="ECO:0000256" key="11">
    <source>
        <dbReference type="ARBA" id="ARBA00022989"/>
    </source>
</evidence>
<evidence type="ECO:0000256" key="10">
    <source>
        <dbReference type="ARBA" id="ARBA00022840"/>
    </source>
</evidence>
<accession>A0A411ZXF5</accession>
<evidence type="ECO:0000256" key="14">
    <source>
        <dbReference type="ARBA" id="ARBA00074306"/>
    </source>
</evidence>
<dbReference type="InterPro" id="IPR011006">
    <property type="entry name" value="CheY-like_superfamily"/>
</dbReference>
<dbReference type="InterPro" id="IPR004358">
    <property type="entry name" value="Sig_transdc_His_kin-like_C"/>
</dbReference>
<keyword evidence="5" id="KW-1003">Cell membrane</keyword>
<feature type="domain" description="HPt" evidence="21">
    <location>
        <begin position="721"/>
        <end position="820"/>
    </location>
</feature>
<evidence type="ECO:0000256" key="5">
    <source>
        <dbReference type="ARBA" id="ARBA00022475"/>
    </source>
</evidence>
<evidence type="ECO:0000256" key="6">
    <source>
        <dbReference type="ARBA" id="ARBA00022553"/>
    </source>
</evidence>
<dbReference type="Pfam" id="PF00512">
    <property type="entry name" value="HisKA"/>
    <property type="match status" value="1"/>
</dbReference>
<dbReference type="GO" id="GO:0005524">
    <property type="term" value="F:ATP binding"/>
    <property type="evidence" value="ECO:0007669"/>
    <property type="project" value="UniProtKB-KW"/>
</dbReference>
<feature type="domain" description="Response regulatory" evidence="20">
    <location>
        <begin position="568"/>
        <end position="684"/>
    </location>
</feature>
<evidence type="ECO:0000256" key="18">
    <source>
        <dbReference type="SAM" id="Phobius"/>
    </source>
</evidence>
<dbReference type="PROSITE" id="PS50109">
    <property type="entry name" value="HIS_KIN"/>
    <property type="match status" value="1"/>
</dbReference>
<keyword evidence="17" id="KW-0175">Coiled coil</keyword>
<dbReference type="CDD" id="cd17546">
    <property type="entry name" value="REC_hyHK_CKI1_RcsC-like"/>
    <property type="match status" value="1"/>
</dbReference>
<dbReference type="FunFam" id="3.30.565.10:FF:000010">
    <property type="entry name" value="Sensor histidine kinase RcsC"/>
    <property type="match status" value="1"/>
</dbReference>
<feature type="coiled-coil region" evidence="17">
    <location>
        <begin position="293"/>
        <end position="320"/>
    </location>
</feature>
<dbReference type="GO" id="GO:0005886">
    <property type="term" value="C:plasma membrane"/>
    <property type="evidence" value="ECO:0007669"/>
    <property type="project" value="UniProtKB-SubCell"/>
</dbReference>
<organism evidence="22 23">
    <name type="scientific">Megamonas rupellensis</name>
    <dbReference type="NCBI Taxonomy" id="491921"/>
    <lineage>
        <taxon>Bacteria</taxon>
        <taxon>Bacillati</taxon>
        <taxon>Bacillota</taxon>
        <taxon>Negativicutes</taxon>
        <taxon>Selenomonadales</taxon>
        <taxon>Selenomonadaceae</taxon>
        <taxon>Megamonas</taxon>
    </lineage>
</organism>
<dbReference type="GO" id="GO:0000155">
    <property type="term" value="F:phosphorelay sensor kinase activity"/>
    <property type="evidence" value="ECO:0007669"/>
    <property type="project" value="InterPro"/>
</dbReference>
<keyword evidence="7 18" id="KW-0812">Transmembrane</keyword>
<evidence type="ECO:0000256" key="15">
    <source>
        <dbReference type="PROSITE-ProRule" id="PRU00110"/>
    </source>
</evidence>
<dbReference type="InterPro" id="IPR036641">
    <property type="entry name" value="HPT_dom_sf"/>
</dbReference>
<keyword evidence="9" id="KW-0808">Transferase</keyword>
<feature type="modified residue" description="4-aspartylphosphate" evidence="16">
    <location>
        <position position="617"/>
    </location>
</feature>
<dbReference type="SMART" id="SM00388">
    <property type="entry name" value="HisKA"/>
    <property type="match status" value="1"/>
</dbReference>
<keyword evidence="8" id="KW-0547">Nucleotide-binding</keyword>
<reference evidence="22 23" key="1">
    <citation type="submission" date="2018-08" db="EMBL/GenBank/DDBJ databases">
        <title>A genome reference for cultivated species of the human gut microbiota.</title>
        <authorList>
            <person name="Zou Y."/>
            <person name="Xue W."/>
            <person name="Luo G."/>
        </authorList>
    </citation>
    <scope>NUCLEOTIDE SEQUENCE [LARGE SCALE GENOMIC DNA]</scope>
    <source>
        <strain evidence="22 23">AF29-2</strain>
    </source>
</reference>
<name>A0A411ZXF5_9FIRM</name>
<dbReference type="InterPro" id="IPR036097">
    <property type="entry name" value="HisK_dim/P_sf"/>
</dbReference>
<dbReference type="PANTHER" id="PTHR45339">
    <property type="entry name" value="HYBRID SIGNAL TRANSDUCTION HISTIDINE KINASE J"/>
    <property type="match status" value="1"/>
</dbReference>
<evidence type="ECO:0000313" key="23">
    <source>
        <dbReference type="Proteomes" id="UP000284662"/>
    </source>
</evidence>
<dbReference type="SUPFAM" id="SSF47226">
    <property type="entry name" value="Histidine-containing phosphotransfer domain, HPT domain"/>
    <property type="match status" value="1"/>
</dbReference>
<protein>
    <recommendedName>
        <fullName evidence="14">Circadian input-output histidine kinase CikA</fullName>
        <ecNumber evidence="4">2.7.13.3</ecNumber>
    </recommendedName>
</protein>
<feature type="modified residue" description="Phosphohistidine" evidence="15">
    <location>
        <position position="761"/>
    </location>
</feature>
<evidence type="ECO:0000256" key="8">
    <source>
        <dbReference type="ARBA" id="ARBA00022741"/>
    </source>
</evidence>
<keyword evidence="13 18" id="KW-0472">Membrane</keyword>
<dbReference type="Gene3D" id="3.30.565.10">
    <property type="entry name" value="Histidine kinase-like ATPase, C-terminal domain"/>
    <property type="match status" value="1"/>
</dbReference>
<dbReference type="PROSITE" id="PS50110">
    <property type="entry name" value="RESPONSE_REGULATORY"/>
    <property type="match status" value="1"/>
</dbReference>
<proteinExistence type="inferred from homology"/>
<gene>
    <name evidence="22" type="ORF">DWZ11_02980</name>
</gene>
<dbReference type="Gene3D" id="3.40.50.2300">
    <property type="match status" value="1"/>
</dbReference>
<evidence type="ECO:0000259" key="21">
    <source>
        <dbReference type="PROSITE" id="PS50894"/>
    </source>
</evidence>
<dbReference type="Gene3D" id="1.10.287.130">
    <property type="match status" value="1"/>
</dbReference>
<keyword evidence="6 16" id="KW-0597">Phosphoprotein</keyword>
<dbReference type="EMBL" id="QRST01000003">
    <property type="protein sequence ID" value="RGQ07522.1"/>
    <property type="molecule type" value="Genomic_DNA"/>
</dbReference>
<dbReference type="PRINTS" id="PR00344">
    <property type="entry name" value="BCTRLSENSOR"/>
</dbReference>
<evidence type="ECO:0000256" key="2">
    <source>
        <dbReference type="ARBA" id="ARBA00004651"/>
    </source>
</evidence>
<evidence type="ECO:0000256" key="9">
    <source>
        <dbReference type="ARBA" id="ARBA00022777"/>
    </source>
</evidence>
<evidence type="ECO:0000256" key="4">
    <source>
        <dbReference type="ARBA" id="ARBA00012438"/>
    </source>
</evidence>
<dbReference type="SMART" id="SM00387">
    <property type="entry name" value="HATPase_c"/>
    <property type="match status" value="1"/>
</dbReference>
<evidence type="ECO:0000313" key="22">
    <source>
        <dbReference type="EMBL" id="RGQ07522.1"/>
    </source>
</evidence>